<name>A0A4R4F8S1_9FIRM</name>
<dbReference type="Pfam" id="PF14198">
    <property type="entry name" value="TnpV"/>
    <property type="match status" value="1"/>
</dbReference>
<dbReference type="RefSeq" id="WP_132281460.1">
    <property type="nucleotide sequence ID" value="NZ_JAOBST010000071.1"/>
</dbReference>
<feature type="coiled-coil region" evidence="1">
    <location>
        <begin position="51"/>
        <end position="78"/>
    </location>
</feature>
<dbReference type="InterPro" id="IPR026989">
    <property type="entry name" value="TnpV"/>
</dbReference>
<reference evidence="2 3" key="1">
    <citation type="journal article" date="2016" name="Nat. Microbiol.">
        <title>The Mouse Intestinal Bacterial Collection (miBC) provides host-specific insight into cultured diversity and functional potential of the gut microbiota.</title>
        <authorList>
            <person name="Lagkouvardos I."/>
            <person name="Pukall R."/>
            <person name="Abt B."/>
            <person name="Foesel B.U."/>
            <person name="Meier-Kolthoff J.P."/>
            <person name="Kumar N."/>
            <person name="Bresciani A."/>
            <person name="Martinez I."/>
            <person name="Just S."/>
            <person name="Ziegler C."/>
            <person name="Brugiroux S."/>
            <person name="Garzetti D."/>
            <person name="Wenning M."/>
            <person name="Bui T.P."/>
            <person name="Wang J."/>
            <person name="Hugenholtz F."/>
            <person name="Plugge C.M."/>
            <person name="Peterson D.A."/>
            <person name="Hornef M.W."/>
            <person name="Baines J.F."/>
            <person name="Smidt H."/>
            <person name="Walter J."/>
            <person name="Kristiansen K."/>
            <person name="Nielsen H.B."/>
            <person name="Haller D."/>
            <person name="Overmann J."/>
            <person name="Stecher B."/>
            <person name="Clavel T."/>
        </authorList>
    </citation>
    <scope>NUCLEOTIDE SEQUENCE [LARGE SCALE GENOMIC DNA]</scope>
    <source>
        <strain evidence="2 3">DSM 28560</strain>
    </source>
</reference>
<evidence type="ECO:0000256" key="1">
    <source>
        <dbReference type="SAM" id="Coils"/>
    </source>
</evidence>
<evidence type="ECO:0000313" key="3">
    <source>
        <dbReference type="Proteomes" id="UP000295710"/>
    </source>
</evidence>
<keyword evidence="1" id="KW-0175">Coiled coil</keyword>
<dbReference type="AlphaFoldDB" id="A0A4R4F8S1"/>
<dbReference type="EMBL" id="SMMX01000031">
    <property type="protein sequence ID" value="TDA20142.1"/>
    <property type="molecule type" value="Genomic_DNA"/>
</dbReference>
<dbReference type="Proteomes" id="UP000295710">
    <property type="component" value="Unassembled WGS sequence"/>
</dbReference>
<evidence type="ECO:0000313" key="2">
    <source>
        <dbReference type="EMBL" id="TDA20142.1"/>
    </source>
</evidence>
<keyword evidence="3" id="KW-1185">Reference proteome</keyword>
<comment type="caution">
    <text evidence="2">The sequence shown here is derived from an EMBL/GenBank/DDBJ whole genome shotgun (WGS) entry which is preliminary data.</text>
</comment>
<protein>
    <submittedName>
        <fullName evidence="2">TnpV protein</fullName>
    </submittedName>
</protein>
<organism evidence="2 3">
    <name type="scientific">Extibacter muris</name>
    <dbReference type="NCBI Taxonomy" id="1796622"/>
    <lineage>
        <taxon>Bacteria</taxon>
        <taxon>Bacillati</taxon>
        <taxon>Bacillota</taxon>
        <taxon>Clostridia</taxon>
        <taxon>Lachnospirales</taxon>
        <taxon>Lachnospiraceae</taxon>
        <taxon>Extibacter</taxon>
    </lineage>
</organism>
<proteinExistence type="predicted"/>
<accession>A0A4R4F8S1</accession>
<gene>
    <name evidence="2" type="ORF">E1963_18700</name>
</gene>
<sequence>MIPNLTIPDEQEGHVGKYGSLRRTYLWENHYGLFISLMTQGKLKSHLMEIQETAQNRMEQITTEMKAAQNVTEELKASDSMMWVGRMNNIRQSAEEIVMKELIYV</sequence>